<accession>A0A916ZU22</accession>
<dbReference type="Gene3D" id="3.40.30.10">
    <property type="entry name" value="Glutaredoxin"/>
    <property type="match status" value="1"/>
</dbReference>
<name>A0A916ZU22_9SPHN</name>
<dbReference type="PROSITE" id="PS51353">
    <property type="entry name" value="ARSC"/>
    <property type="match status" value="1"/>
</dbReference>
<evidence type="ECO:0000313" key="5">
    <source>
        <dbReference type="EMBL" id="GGE13839.1"/>
    </source>
</evidence>
<comment type="caution">
    <text evidence="5">The sequence shown here is derived from an EMBL/GenBank/DDBJ whole genome shotgun (WGS) entry which is preliminary data.</text>
</comment>
<reference evidence="5" key="1">
    <citation type="journal article" date="2014" name="Int. J. Syst. Evol. Microbiol.">
        <title>Complete genome sequence of Corynebacterium casei LMG S-19264T (=DSM 44701T), isolated from a smear-ripened cheese.</title>
        <authorList>
            <consortium name="US DOE Joint Genome Institute (JGI-PGF)"/>
            <person name="Walter F."/>
            <person name="Albersmeier A."/>
            <person name="Kalinowski J."/>
            <person name="Ruckert C."/>
        </authorList>
    </citation>
    <scope>NUCLEOTIDE SEQUENCE</scope>
    <source>
        <strain evidence="5">CGMCC 1.15519</strain>
    </source>
</reference>
<dbReference type="InterPro" id="IPR006660">
    <property type="entry name" value="Arsenate_reductase-like"/>
</dbReference>
<dbReference type="GO" id="GO:0016491">
    <property type="term" value="F:oxidoreductase activity"/>
    <property type="evidence" value="ECO:0007669"/>
    <property type="project" value="UniProtKB-KW"/>
</dbReference>
<dbReference type="Pfam" id="PF03960">
    <property type="entry name" value="ArsC"/>
    <property type="match status" value="1"/>
</dbReference>
<organism evidence="5 6">
    <name type="scientific">Sandarakinorhabdus glacialis</name>
    <dbReference type="NCBI Taxonomy" id="1614636"/>
    <lineage>
        <taxon>Bacteria</taxon>
        <taxon>Pseudomonadati</taxon>
        <taxon>Pseudomonadota</taxon>
        <taxon>Alphaproteobacteria</taxon>
        <taxon>Sphingomonadales</taxon>
        <taxon>Sphingosinicellaceae</taxon>
        <taxon>Sandarakinorhabdus</taxon>
    </lineage>
</organism>
<protein>
    <recommendedName>
        <fullName evidence="7">Arsenate reductase</fullName>
    </recommendedName>
</protein>
<keyword evidence="2" id="KW-0059">Arsenical resistance</keyword>
<comment type="similarity">
    <text evidence="1 4">Belongs to the ArsC family.</text>
</comment>
<dbReference type="AlphaFoldDB" id="A0A916ZU22"/>
<sequence length="103" mass="10112">MLAMIRAAGIEPVVIEYLKTPPDAAVLARVAAAVGAAKLLRVRGTRAEALGLVGAEDGAILAAMAADPGLIERPVVIAPGGIVLARPAETVVAVLGGGVPVSG</sequence>
<dbReference type="GO" id="GO:0046685">
    <property type="term" value="P:response to arsenic-containing substance"/>
    <property type="evidence" value="ECO:0007669"/>
    <property type="project" value="UniProtKB-KW"/>
</dbReference>
<evidence type="ECO:0000256" key="3">
    <source>
        <dbReference type="ARBA" id="ARBA00023002"/>
    </source>
</evidence>
<dbReference type="PANTHER" id="PTHR30041:SF5">
    <property type="entry name" value="ARSENATE REDUCTASE-RELATED"/>
    <property type="match status" value="1"/>
</dbReference>
<evidence type="ECO:0000256" key="4">
    <source>
        <dbReference type="PROSITE-ProRule" id="PRU01282"/>
    </source>
</evidence>
<dbReference type="SUPFAM" id="SSF52833">
    <property type="entry name" value="Thioredoxin-like"/>
    <property type="match status" value="1"/>
</dbReference>
<dbReference type="PANTHER" id="PTHR30041">
    <property type="entry name" value="ARSENATE REDUCTASE"/>
    <property type="match status" value="1"/>
</dbReference>
<reference evidence="5" key="2">
    <citation type="submission" date="2020-09" db="EMBL/GenBank/DDBJ databases">
        <authorList>
            <person name="Sun Q."/>
            <person name="Zhou Y."/>
        </authorList>
    </citation>
    <scope>NUCLEOTIDE SEQUENCE</scope>
    <source>
        <strain evidence="5">CGMCC 1.15519</strain>
    </source>
</reference>
<evidence type="ECO:0000256" key="1">
    <source>
        <dbReference type="ARBA" id="ARBA00007198"/>
    </source>
</evidence>
<evidence type="ECO:0000313" key="6">
    <source>
        <dbReference type="Proteomes" id="UP000635071"/>
    </source>
</evidence>
<keyword evidence="6" id="KW-1185">Reference proteome</keyword>
<dbReference type="InterPro" id="IPR036249">
    <property type="entry name" value="Thioredoxin-like_sf"/>
</dbReference>
<gene>
    <name evidence="5" type="ORF">GCM10011529_20300</name>
</gene>
<evidence type="ECO:0008006" key="7">
    <source>
        <dbReference type="Google" id="ProtNLM"/>
    </source>
</evidence>
<proteinExistence type="inferred from homology"/>
<keyword evidence="3" id="KW-0560">Oxidoreductase</keyword>
<dbReference type="Proteomes" id="UP000635071">
    <property type="component" value="Unassembled WGS sequence"/>
</dbReference>
<evidence type="ECO:0000256" key="2">
    <source>
        <dbReference type="ARBA" id="ARBA00022849"/>
    </source>
</evidence>
<dbReference type="EMBL" id="BMJM01000006">
    <property type="protein sequence ID" value="GGE13839.1"/>
    <property type="molecule type" value="Genomic_DNA"/>
</dbReference>